<dbReference type="EMBL" id="JAHLFN010000073">
    <property type="protein sequence ID" value="MBU3842948.1"/>
    <property type="molecule type" value="Genomic_DNA"/>
</dbReference>
<evidence type="ECO:0000313" key="2">
    <source>
        <dbReference type="Proteomes" id="UP000724657"/>
    </source>
</evidence>
<dbReference type="AlphaFoldDB" id="A0A9E2KZX3"/>
<organism evidence="1 2">
    <name type="scientific">Candidatus Fusobacterium pullicola</name>
    <dbReference type="NCBI Taxonomy" id="2838601"/>
    <lineage>
        <taxon>Bacteria</taxon>
        <taxon>Fusobacteriati</taxon>
        <taxon>Fusobacteriota</taxon>
        <taxon>Fusobacteriia</taxon>
        <taxon>Fusobacteriales</taxon>
        <taxon>Fusobacteriaceae</taxon>
        <taxon>Fusobacterium</taxon>
    </lineage>
</organism>
<accession>A0A9E2KZX3</accession>
<evidence type="ECO:0008006" key="3">
    <source>
        <dbReference type="Google" id="ProtNLM"/>
    </source>
</evidence>
<proteinExistence type="predicted"/>
<evidence type="ECO:0000313" key="1">
    <source>
        <dbReference type="EMBL" id="MBU3842948.1"/>
    </source>
</evidence>
<reference evidence="1" key="2">
    <citation type="submission" date="2021-04" db="EMBL/GenBank/DDBJ databases">
        <authorList>
            <person name="Gilroy R."/>
        </authorList>
    </citation>
    <scope>NUCLEOTIDE SEQUENCE</scope>
    <source>
        <strain evidence="1">A6-441</strain>
    </source>
</reference>
<dbReference type="Gene3D" id="2.20.110.10">
    <property type="entry name" value="Histone H3 K4-specific methyltransferase SET7/9 N-terminal domain"/>
    <property type="match status" value="1"/>
</dbReference>
<comment type="caution">
    <text evidence="1">The sequence shown here is derived from an EMBL/GenBank/DDBJ whole genome shotgun (WGS) entry which is preliminary data.</text>
</comment>
<reference evidence="1" key="1">
    <citation type="journal article" date="2021" name="PeerJ">
        <title>Extensive microbial diversity within the chicken gut microbiome revealed by metagenomics and culture.</title>
        <authorList>
            <person name="Gilroy R."/>
            <person name="Ravi A."/>
            <person name="Getino M."/>
            <person name="Pursley I."/>
            <person name="Horton D.L."/>
            <person name="Alikhan N.F."/>
            <person name="Baker D."/>
            <person name="Gharbi K."/>
            <person name="Hall N."/>
            <person name="Watson M."/>
            <person name="Adriaenssens E.M."/>
            <person name="Foster-Nyarko E."/>
            <person name="Jarju S."/>
            <person name="Secka A."/>
            <person name="Antonio M."/>
            <person name="Oren A."/>
            <person name="Chaudhuri R.R."/>
            <person name="La Ragione R."/>
            <person name="Hildebrand F."/>
            <person name="Pallen M.J."/>
        </authorList>
    </citation>
    <scope>NUCLEOTIDE SEQUENCE</scope>
    <source>
        <strain evidence="1">A6-441</strain>
    </source>
</reference>
<dbReference type="Proteomes" id="UP000724657">
    <property type="component" value="Unassembled WGS sequence"/>
</dbReference>
<dbReference type="SUPFAM" id="SSF82185">
    <property type="entry name" value="Histone H3 K4-specific methyltransferase SET7/9 N-terminal domain"/>
    <property type="match status" value="1"/>
</dbReference>
<protein>
    <recommendedName>
        <fullName evidence="3">MORN repeat variant</fullName>
    </recommendedName>
</protein>
<gene>
    <name evidence="1" type="ORF">IAA47_08235</name>
</gene>
<sequence>MDIINTDGTFRRYYKNSNLKERGKYINNEYDGEIINYLPDGQICQKRYFNKGILETIISYKNNDELVLNNEDILENVFILRNKGKNDKLRAFPSSLFKEIDFIPTYYKNENFIGELLLKIWGDNCLWLIFLVDDRKVIKIVVYRDKNGFYAPKKTKFDFSDKDLWTGRFKINVLQAKTNTRLLKPVYVDNIEILD</sequence>
<name>A0A9E2KZX3_9FUSO</name>